<evidence type="ECO:0000256" key="1">
    <source>
        <dbReference type="SAM" id="MobiDB-lite"/>
    </source>
</evidence>
<feature type="signal peptide" evidence="3">
    <location>
        <begin position="1"/>
        <end position="30"/>
    </location>
</feature>
<evidence type="ECO:0000256" key="2">
    <source>
        <dbReference type="SAM" id="Phobius"/>
    </source>
</evidence>
<keyword evidence="2" id="KW-1133">Transmembrane helix</keyword>
<evidence type="ECO:0000313" key="5">
    <source>
        <dbReference type="Proteomes" id="UP000740605"/>
    </source>
</evidence>
<comment type="caution">
    <text evidence="4">The sequence shown here is derived from an EMBL/GenBank/DDBJ whole genome shotgun (WGS) entry which is preliminary data.</text>
</comment>
<keyword evidence="2" id="KW-0472">Membrane</keyword>
<feature type="region of interest" description="Disordered" evidence="1">
    <location>
        <begin position="278"/>
        <end position="299"/>
    </location>
</feature>
<dbReference type="InterPro" id="IPR049804">
    <property type="entry name" value="Choice_anch_L"/>
</dbReference>
<feature type="compositionally biased region" description="Low complexity" evidence="1">
    <location>
        <begin position="280"/>
        <end position="299"/>
    </location>
</feature>
<keyword evidence="3" id="KW-0732">Signal</keyword>
<dbReference type="Proteomes" id="UP000740605">
    <property type="component" value="Unassembled WGS sequence"/>
</dbReference>
<feature type="chain" id="PRO_5047173076" evidence="3">
    <location>
        <begin position="31"/>
        <end position="364"/>
    </location>
</feature>
<name>A0ABS5XQJ0_9MICO</name>
<proteinExistence type="predicted"/>
<evidence type="ECO:0000313" key="4">
    <source>
        <dbReference type="EMBL" id="MBT8796787.1"/>
    </source>
</evidence>
<organism evidence="4 5">
    <name type="scientific">Microbacterium flavum</name>
    <dbReference type="NCBI Taxonomy" id="415216"/>
    <lineage>
        <taxon>Bacteria</taxon>
        <taxon>Bacillati</taxon>
        <taxon>Actinomycetota</taxon>
        <taxon>Actinomycetes</taxon>
        <taxon>Micrococcales</taxon>
        <taxon>Microbacteriaceae</taxon>
        <taxon>Microbacterium</taxon>
    </lineage>
</organism>
<dbReference type="RefSeq" id="WP_215486026.1">
    <property type="nucleotide sequence ID" value="NZ_BAAAPJ010000001.1"/>
</dbReference>
<sequence>MFRFHPTRADRRVLAAGVAVGIFASVSTLAATAALAATDVQTFESATAESAAQSLLGAHVTLVSASLTHGRPVQAAAFSGATLDPAIASGVALSTGALRDADPTSAADVDFTHSALTGPNSKLTTTGDLGGAGSQELATLVGATTYDAAQLALTVVPEGDTLSIVYQFGSEEYGVWAAKDYNDAIGIFVDGQLCSTVEGQPAGIATINEGAQAASYVSNVDGRNPGTAHDTEMNGFTTALTCTTKVTPGAETTIVAAVADTVDGQLDTTLLLAGAGISSTPGANPTPTETPTATPTGTTTPIAGIPAGSTGDPAGTKASGALARTGGDSTVIAGAVLAGVALAAAGTGLVVRNRRRAAEAVESE</sequence>
<protein>
    <submittedName>
        <fullName evidence="4">Choice-of-anchor L domain-containing protein</fullName>
    </submittedName>
</protein>
<gene>
    <name evidence="4" type="ORF">J0P97_01680</name>
</gene>
<feature type="transmembrane region" description="Helical" evidence="2">
    <location>
        <begin position="331"/>
        <end position="351"/>
    </location>
</feature>
<accession>A0ABS5XQJ0</accession>
<dbReference type="NCBIfam" id="NF038133">
    <property type="entry name" value="choice_anch_L"/>
    <property type="match status" value="1"/>
</dbReference>
<keyword evidence="5" id="KW-1185">Reference proteome</keyword>
<dbReference type="EMBL" id="JAFLHG010000001">
    <property type="protein sequence ID" value="MBT8796787.1"/>
    <property type="molecule type" value="Genomic_DNA"/>
</dbReference>
<evidence type="ECO:0000256" key="3">
    <source>
        <dbReference type="SAM" id="SignalP"/>
    </source>
</evidence>
<keyword evidence="2" id="KW-0812">Transmembrane</keyword>
<reference evidence="4 5" key="1">
    <citation type="submission" date="2021-03" db="EMBL/GenBank/DDBJ databases">
        <title>Microbacterium pauli sp. nov., isolated from microfiltered milk.</title>
        <authorList>
            <person name="Bellassi P."/>
            <person name="Fontana A."/>
            <person name="Callegari M.L."/>
            <person name="Lorenzo M."/>
            <person name="Cappa F."/>
        </authorList>
    </citation>
    <scope>NUCLEOTIDE SEQUENCE [LARGE SCALE GENOMIC DNA]</scope>
    <source>
        <strain evidence="4 5">DSM 18909</strain>
    </source>
</reference>